<evidence type="ECO:0000313" key="2">
    <source>
        <dbReference type="EMBL" id="GAA1501061.1"/>
    </source>
</evidence>
<gene>
    <name evidence="2" type="ORF">GCM10009760_63580</name>
</gene>
<dbReference type="Proteomes" id="UP001422759">
    <property type="component" value="Unassembled WGS sequence"/>
</dbReference>
<keyword evidence="3" id="KW-1185">Reference proteome</keyword>
<feature type="region of interest" description="Disordered" evidence="1">
    <location>
        <begin position="214"/>
        <end position="240"/>
    </location>
</feature>
<sequence>MLGGAESDDPLILPLEAIELDAFRRHHTEDTFWCGLLLGGCGERLTTKLYTDRACHFAHFPDPTGLHVCGRRARDVSSADHLYANSAAAAWLKARGQQASISYGTPLGSVVDILWGRQARGLRLHLDGEVPPVWDDEEVEPVLGVSVPVDDETLVRRWYVHRVGFDSVGTARQVRIGTQAFARETEWFGLDECSMTPDGFRTPAVERIMHARSTRAPQGVWRPPAPTSAERQAQRPHPAGRLEAALQSGSRIAVQSAYRELEAAGPNWGDAAEKVAAVLEQAQTWLAEHNREREEMFGQLNQAVQDGEPEAVRSLLARVDVKAARDRTSDHHAVATRAADFLKDQEHQAARARETQRALDFADQNARQLNSTPPRPISSASRRKFGDPTQAAHRQMRDILSELRRLGHRMSTRDVLHRVDSLATTVKGAGDQVTPAQREEAEQWLARSRRLRSATATEAAVVPSKAANVPASRRSLQARTVEHCAVQAGPGRNAGRDRNNEKAEPPSVARRTAAAEPQARTKKKAAPAGPPRLPAESVAPVAAAVRAALKKAARERSTTTWSQLRRQLGNALPALHPDDQLEVLLRVEASTPAEEPLLSSLLAADASSHPAVYQRLANRLGRAFPAGAGATRAHWQTEVLRLQQLFRHR</sequence>
<feature type="region of interest" description="Disordered" evidence="1">
    <location>
        <begin position="486"/>
        <end position="537"/>
    </location>
</feature>
<evidence type="ECO:0000313" key="3">
    <source>
        <dbReference type="Proteomes" id="UP001422759"/>
    </source>
</evidence>
<feature type="region of interest" description="Disordered" evidence="1">
    <location>
        <begin position="365"/>
        <end position="391"/>
    </location>
</feature>
<dbReference type="EMBL" id="BAAANT010000083">
    <property type="protein sequence ID" value="GAA1501061.1"/>
    <property type="molecule type" value="Genomic_DNA"/>
</dbReference>
<evidence type="ECO:0000256" key="1">
    <source>
        <dbReference type="SAM" id="MobiDB-lite"/>
    </source>
</evidence>
<comment type="caution">
    <text evidence="2">The sequence shown here is derived from an EMBL/GenBank/DDBJ whole genome shotgun (WGS) entry which is preliminary data.</text>
</comment>
<name>A0ABP4KC86_9ACTN</name>
<organism evidence="2 3">
    <name type="scientific">Kitasatospora kazusensis</name>
    <dbReference type="NCBI Taxonomy" id="407974"/>
    <lineage>
        <taxon>Bacteria</taxon>
        <taxon>Bacillati</taxon>
        <taxon>Actinomycetota</taxon>
        <taxon>Actinomycetes</taxon>
        <taxon>Kitasatosporales</taxon>
        <taxon>Streptomycetaceae</taxon>
        <taxon>Kitasatospora</taxon>
    </lineage>
</organism>
<protein>
    <recommendedName>
        <fullName evidence="4">Competence protein CoiA-like protein</fullName>
    </recommendedName>
</protein>
<evidence type="ECO:0008006" key="4">
    <source>
        <dbReference type="Google" id="ProtNLM"/>
    </source>
</evidence>
<feature type="compositionally biased region" description="Basic and acidic residues" evidence="1">
    <location>
        <begin position="494"/>
        <end position="504"/>
    </location>
</feature>
<proteinExistence type="predicted"/>
<accession>A0ABP4KC86</accession>
<reference evidence="3" key="1">
    <citation type="journal article" date="2019" name="Int. J. Syst. Evol. Microbiol.">
        <title>The Global Catalogue of Microorganisms (GCM) 10K type strain sequencing project: providing services to taxonomists for standard genome sequencing and annotation.</title>
        <authorList>
            <consortium name="The Broad Institute Genomics Platform"/>
            <consortium name="The Broad Institute Genome Sequencing Center for Infectious Disease"/>
            <person name="Wu L."/>
            <person name="Ma J."/>
        </authorList>
    </citation>
    <scope>NUCLEOTIDE SEQUENCE [LARGE SCALE GENOMIC DNA]</scope>
    <source>
        <strain evidence="3">JCM 14560</strain>
    </source>
</reference>